<geneLocation type="plasmid" evidence="1 2">
    <name>P1</name>
</geneLocation>
<organism evidence="1 2">
    <name type="scientific">Enterobacter agglomerans</name>
    <name type="common">Erwinia herbicola</name>
    <name type="synonym">Pantoea agglomerans</name>
    <dbReference type="NCBI Taxonomy" id="549"/>
    <lineage>
        <taxon>Bacteria</taxon>
        <taxon>Pseudomonadati</taxon>
        <taxon>Pseudomonadota</taxon>
        <taxon>Gammaproteobacteria</taxon>
        <taxon>Enterobacterales</taxon>
        <taxon>Erwiniaceae</taxon>
        <taxon>Pantoea</taxon>
        <taxon>Pantoea agglomerans group</taxon>
    </lineage>
</organism>
<evidence type="ECO:0000313" key="1">
    <source>
        <dbReference type="EMBL" id="CAH6360329.1"/>
    </source>
</evidence>
<dbReference type="Proteomes" id="UP001158961">
    <property type="component" value="Plasmid P1"/>
</dbReference>
<keyword evidence="1" id="KW-0614">Plasmid</keyword>
<accession>A0AAN2FGP6</accession>
<proteinExistence type="predicted"/>
<gene>
    <name evidence="1" type="ORF">DAPPPG734_21075</name>
</gene>
<name>A0AAN2FGP6_ENTAG</name>
<dbReference type="EMBL" id="OW970316">
    <property type="protein sequence ID" value="CAH6360329.1"/>
    <property type="molecule type" value="Genomic_DNA"/>
</dbReference>
<sequence length="60" mass="6648">MIIFIMNGQLINLADANSTNKIEEVSTVSFKACFKVKMHQAAANINHSLLLKGFPNMLLI</sequence>
<reference evidence="1" key="1">
    <citation type="submission" date="2022-05" db="EMBL/GenBank/DDBJ databases">
        <authorList>
            <person name="Pothier F. J."/>
        </authorList>
    </citation>
    <scope>NUCLEOTIDE SEQUENCE</scope>
    <source>
        <strain evidence="1">DAPP-PG734</strain>
        <plasmid evidence="1">P1</plasmid>
    </source>
</reference>
<protein>
    <submittedName>
        <fullName evidence="1">Uncharacterized protein</fullName>
    </submittedName>
</protein>
<evidence type="ECO:0000313" key="2">
    <source>
        <dbReference type="Proteomes" id="UP001158961"/>
    </source>
</evidence>
<dbReference type="AlphaFoldDB" id="A0AAN2FGP6"/>